<dbReference type="EMBL" id="JAEKPD010000019">
    <property type="protein sequence ID" value="MBJ3764299.1"/>
    <property type="molecule type" value="Genomic_DNA"/>
</dbReference>
<feature type="region of interest" description="Disordered" evidence="1">
    <location>
        <begin position="1"/>
        <end position="25"/>
    </location>
</feature>
<evidence type="ECO:0000313" key="3">
    <source>
        <dbReference type="Proteomes" id="UP000642488"/>
    </source>
</evidence>
<evidence type="ECO:0000256" key="1">
    <source>
        <dbReference type="SAM" id="MobiDB-lite"/>
    </source>
</evidence>
<keyword evidence="3" id="KW-1185">Reference proteome</keyword>
<protein>
    <submittedName>
        <fullName evidence="2">Uncharacterized protein</fullName>
    </submittedName>
</protein>
<evidence type="ECO:0000313" key="2">
    <source>
        <dbReference type="EMBL" id="MBJ3764299.1"/>
    </source>
</evidence>
<reference evidence="2" key="1">
    <citation type="submission" date="2020-12" db="EMBL/GenBank/DDBJ databases">
        <title>Bacterial taxonomy.</title>
        <authorList>
            <person name="Pan X."/>
        </authorList>
    </citation>
    <scope>NUCLEOTIDE SEQUENCE</scope>
    <source>
        <strain evidence="2">KCTC 52957</strain>
    </source>
</reference>
<proteinExistence type="predicted"/>
<dbReference type="RefSeq" id="WP_198917473.1">
    <property type="nucleotide sequence ID" value="NZ_JAEKPD010000019.1"/>
</dbReference>
<sequence>MTSTGPDSSGPAAEEGRQDGTGGLAGSLAGLLEGYARIMSQIAGGGPGAADGARIGSTAALIEAGSIASGSALRYSQRLTELFARHQSALIEAIPAHLSGQDLPPDRARAEVESLRRFLREVGETAMLEARRLDHELAQLGEAVAQGVADPVSAEDFQRRAEAKL</sequence>
<accession>A0A934MII9</accession>
<organism evidence="2 3">
    <name type="scientific">Palleronia pontilimi</name>
    <dbReference type="NCBI Taxonomy" id="1964209"/>
    <lineage>
        <taxon>Bacteria</taxon>
        <taxon>Pseudomonadati</taxon>
        <taxon>Pseudomonadota</taxon>
        <taxon>Alphaproteobacteria</taxon>
        <taxon>Rhodobacterales</taxon>
        <taxon>Roseobacteraceae</taxon>
        <taxon>Palleronia</taxon>
    </lineage>
</organism>
<gene>
    <name evidence="2" type="ORF">ILP92_16235</name>
</gene>
<dbReference type="Proteomes" id="UP000642488">
    <property type="component" value="Unassembled WGS sequence"/>
</dbReference>
<name>A0A934MII9_9RHOB</name>
<dbReference type="AlphaFoldDB" id="A0A934MII9"/>
<comment type="caution">
    <text evidence="2">The sequence shown here is derived from an EMBL/GenBank/DDBJ whole genome shotgun (WGS) entry which is preliminary data.</text>
</comment>